<gene>
    <name evidence="2" type="ORF">C3L33_03496</name>
</gene>
<evidence type="ECO:0000313" key="2">
    <source>
        <dbReference type="EMBL" id="KAE9464599.1"/>
    </source>
</evidence>
<dbReference type="InterPro" id="IPR045211">
    <property type="entry name" value="TFP11/STIP/Ntr1"/>
</dbReference>
<dbReference type="PANTHER" id="PTHR23329:SF1">
    <property type="entry name" value="TUFTELIN-INTERACTING PROTEIN 11"/>
    <property type="match status" value="1"/>
</dbReference>
<feature type="region of interest" description="Disordered" evidence="1">
    <location>
        <begin position="30"/>
        <end position="49"/>
    </location>
</feature>
<dbReference type="EMBL" id="QEFC01000330">
    <property type="protein sequence ID" value="KAE9464599.1"/>
    <property type="molecule type" value="Genomic_DNA"/>
</dbReference>
<organism evidence="2 3">
    <name type="scientific">Rhododendron williamsianum</name>
    <dbReference type="NCBI Taxonomy" id="262921"/>
    <lineage>
        <taxon>Eukaryota</taxon>
        <taxon>Viridiplantae</taxon>
        <taxon>Streptophyta</taxon>
        <taxon>Embryophyta</taxon>
        <taxon>Tracheophyta</taxon>
        <taxon>Spermatophyta</taxon>
        <taxon>Magnoliopsida</taxon>
        <taxon>eudicotyledons</taxon>
        <taxon>Gunneridae</taxon>
        <taxon>Pentapetalae</taxon>
        <taxon>asterids</taxon>
        <taxon>Ericales</taxon>
        <taxon>Ericaceae</taxon>
        <taxon>Ericoideae</taxon>
        <taxon>Rhodoreae</taxon>
        <taxon>Rhododendron</taxon>
    </lineage>
</organism>
<keyword evidence="3" id="KW-1185">Reference proteome</keyword>
<dbReference type="OrthoDB" id="4822at2759"/>
<accession>A0A6A4MBM4</accession>
<comment type="caution">
    <text evidence="2">The sequence shown here is derived from an EMBL/GenBank/DDBJ whole genome shotgun (WGS) entry which is preliminary data.</text>
</comment>
<sequence>MLPPELLANEHVRYRLSLALDMMNQAVEGREVVQPGSRERKFEAQQNAAAHSRASVSLGSAIQMEGMGGGTEMSLKEVIEKYAQMKGLLYMPKPGRMHDGHQIYRFGEISITIDSLMKWYLH</sequence>
<dbReference type="Proteomes" id="UP000428333">
    <property type="component" value="Linkage Group LG02"/>
</dbReference>
<dbReference type="GO" id="GO:0071008">
    <property type="term" value="C:U2-type post-mRNA release spliceosomal complex"/>
    <property type="evidence" value="ECO:0007669"/>
    <property type="project" value="TreeGrafter"/>
</dbReference>
<reference evidence="2 3" key="1">
    <citation type="journal article" date="2019" name="Genome Biol. Evol.">
        <title>The Rhododendron genome and chromosomal organization provide insight into shared whole-genome duplications across the heath family (Ericaceae).</title>
        <authorList>
            <person name="Soza V.L."/>
            <person name="Lindsley D."/>
            <person name="Waalkes A."/>
            <person name="Ramage E."/>
            <person name="Patwardhan R.P."/>
            <person name="Burton J.N."/>
            <person name="Adey A."/>
            <person name="Kumar A."/>
            <person name="Qiu R."/>
            <person name="Shendure J."/>
            <person name="Hall B."/>
        </authorList>
    </citation>
    <scope>NUCLEOTIDE SEQUENCE [LARGE SCALE GENOMIC DNA]</scope>
    <source>
        <strain evidence="2">RSF 1966-606</strain>
    </source>
</reference>
<evidence type="ECO:0000313" key="3">
    <source>
        <dbReference type="Proteomes" id="UP000428333"/>
    </source>
</evidence>
<evidence type="ECO:0000256" key="1">
    <source>
        <dbReference type="SAM" id="MobiDB-lite"/>
    </source>
</evidence>
<proteinExistence type="predicted"/>
<feature type="non-terminal residue" evidence="2">
    <location>
        <position position="1"/>
    </location>
</feature>
<dbReference type="PANTHER" id="PTHR23329">
    <property type="entry name" value="TUFTELIN-INTERACTING PROTEIN 11-RELATED"/>
    <property type="match status" value="1"/>
</dbReference>
<name>A0A6A4MBM4_9ERIC</name>
<dbReference type="AlphaFoldDB" id="A0A6A4MBM4"/>
<protein>
    <submittedName>
        <fullName evidence="2">Uncharacterized protein</fullName>
    </submittedName>
</protein>
<dbReference type="GO" id="GO:0000390">
    <property type="term" value="P:spliceosomal complex disassembly"/>
    <property type="evidence" value="ECO:0007669"/>
    <property type="project" value="InterPro"/>
</dbReference>